<evidence type="ECO:0000313" key="1">
    <source>
        <dbReference type="EMBL" id="KKN28261.1"/>
    </source>
</evidence>
<dbReference type="EMBL" id="LAZR01002577">
    <property type="protein sequence ID" value="KKN28261.1"/>
    <property type="molecule type" value="Genomic_DNA"/>
</dbReference>
<accession>A0A0F9RTI0</accession>
<gene>
    <name evidence="1" type="ORF">LCGC14_0856160</name>
</gene>
<proteinExistence type="predicted"/>
<sequence length="102" mass="11236">MADSLTITKSPRRTFSKILQRLLRGASYITAADGSLHSLNLRRWQKRVWYAVSADPAVDSGSQNTYPVAIGELAYREDTDEAFICSVAPAATTDATFIQMHA</sequence>
<name>A0A0F9RTI0_9ZZZZ</name>
<comment type="caution">
    <text evidence="1">The sequence shown here is derived from an EMBL/GenBank/DDBJ whole genome shotgun (WGS) entry which is preliminary data.</text>
</comment>
<reference evidence="1" key="1">
    <citation type="journal article" date="2015" name="Nature">
        <title>Complex archaea that bridge the gap between prokaryotes and eukaryotes.</title>
        <authorList>
            <person name="Spang A."/>
            <person name="Saw J.H."/>
            <person name="Jorgensen S.L."/>
            <person name="Zaremba-Niedzwiedzka K."/>
            <person name="Martijn J."/>
            <person name="Lind A.E."/>
            <person name="van Eijk R."/>
            <person name="Schleper C."/>
            <person name="Guy L."/>
            <person name="Ettema T.J."/>
        </authorList>
    </citation>
    <scope>NUCLEOTIDE SEQUENCE</scope>
</reference>
<organism evidence="1">
    <name type="scientific">marine sediment metagenome</name>
    <dbReference type="NCBI Taxonomy" id="412755"/>
    <lineage>
        <taxon>unclassified sequences</taxon>
        <taxon>metagenomes</taxon>
        <taxon>ecological metagenomes</taxon>
    </lineage>
</organism>
<protein>
    <submittedName>
        <fullName evidence="1">Uncharacterized protein</fullName>
    </submittedName>
</protein>
<dbReference type="AlphaFoldDB" id="A0A0F9RTI0"/>